<proteinExistence type="predicted"/>
<dbReference type="PANTHER" id="PTHR38834:SF3">
    <property type="entry name" value="SOLUTE-BINDING PROTEIN FAMILY 3_N-TERMINAL DOMAIN-CONTAINING PROTEIN"/>
    <property type="match status" value="1"/>
</dbReference>
<dbReference type="SUPFAM" id="SSF53850">
    <property type="entry name" value="Periplasmic binding protein-like II"/>
    <property type="match status" value="1"/>
</dbReference>
<dbReference type="PANTHER" id="PTHR38834">
    <property type="entry name" value="PERIPLASMIC SUBSTRATE BINDING PROTEIN FAMILY 3"/>
    <property type="match status" value="1"/>
</dbReference>
<dbReference type="EMBL" id="MG450360">
    <property type="protein sequence ID" value="AVX49859.1"/>
    <property type="molecule type" value="Genomic_DNA"/>
</dbReference>
<geneLocation type="plasmid" evidence="3">
    <name>pAMA566</name>
</geneLocation>
<dbReference type="AlphaFoldDB" id="A0A2R4PDX8"/>
<reference evidence="3" key="1">
    <citation type="submission" date="2017-11" db="EMBL/GenBank/DDBJ databases">
        <title>Complete Nucleotide Sequence of a blaNDM-1 plasmid from Escherichia coli.</title>
        <authorList>
            <person name="Hammerum A.M."/>
            <person name="Overballe-Petersen S."/>
            <person name="Hansen F."/>
            <person name="Jakobsen L."/>
            <person name="Stegger M."/>
            <person name="Littauer P."/>
            <person name="Andersen P.S."/>
            <person name="Hasman H."/>
        </authorList>
    </citation>
    <scope>NUCLEOTIDE SEQUENCE</scope>
    <source>
        <strain evidence="3">AMA566</strain>
        <plasmid evidence="3">pAMA566</plasmid>
    </source>
</reference>
<evidence type="ECO:0000259" key="2">
    <source>
        <dbReference type="Pfam" id="PF00497"/>
    </source>
</evidence>
<protein>
    <submittedName>
        <fullName evidence="3">ABC-type amino acid transport, signal transduction systems, periplasmic component/domain</fullName>
    </submittedName>
</protein>
<dbReference type="RefSeq" id="WP_020442394.1">
    <property type="nucleotide sequence ID" value="NZ_JAWDAQ010000046.1"/>
</dbReference>
<feature type="signal peptide" evidence="1">
    <location>
        <begin position="1"/>
        <end position="16"/>
    </location>
</feature>
<evidence type="ECO:0000256" key="1">
    <source>
        <dbReference type="SAM" id="SignalP"/>
    </source>
</evidence>
<sequence length="252" mass="28293">MRLLLPLLLYCCSVQAAVGLGQLRYLTEEYPPYNFSLDNGEVSGFATDVLRAVWRRTGTEPQTIELLPWARGYYMLGSRDNVVLFSTTRTQVREPLFQWACSLGTLELNLYALKRSAPALTKLEDAKHLLVATVREDVGEQLLLSQGFDPAFLVRTSSLEQAVKVLNSGRASLLSSNRLTLLSTLRRGGYDPEIMQPLVKVSHRPLCFAFSAKVPPELVMRFQANLDQVLNSEEGKSLRKQYFHGETLLSLP</sequence>
<accession>A0A2R4PDX8</accession>
<feature type="domain" description="Solute-binding protein family 3/N-terminal" evidence="2">
    <location>
        <begin position="28"/>
        <end position="244"/>
    </location>
</feature>
<keyword evidence="3" id="KW-0614">Plasmid</keyword>
<evidence type="ECO:0000313" key="3">
    <source>
        <dbReference type="EMBL" id="AVX49859.1"/>
    </source>
</evidence>
<keyword evidence="1" id="KW-0732">Signal</keyword>
<feature type="chain" id="PRO_5015346467" evidence="1">
    <location>
        <begin position="17"/>
        <end position="252"/>
    </location>
</feature>
<organism evidence="3">
    <name type="scientific">Escherichia coli</name>
    <dbReference type="NCBI Taxonomy" id="562"/>
    <lineage>
        <taxon>Bacteria</taxon>
        <taxon>Pseudomonadati</taxon>
        <taxon>Pseudomonadota</taxon>
        <taxon>Gammaproteobacteria</taxon>
        <taxon>Enterobacterales</taxon>
        <taxon>Enterobacteriaceae</taxon>
        <taxon>Escherichia</taxon>
    </lineage>
</organism>
<dbReference type="Gene3D" id="3.40.190.10">
    <property type="entry name" value="Periplasmic binding protein-like II"/>
    <property type="match status" value="2"/>
</dbReference>
<name>A0A2R4PDX8_ECOLX</name>
<dbReference type="Pfam" id="PF00497">
    <property type="entry name" value="SBP_bac_3"/>
    <property type="match status" value="1"/>
</dbReference>
<dbReference type="InterPro" id="IPR001638">
    <property type="entry name" value="Solute-binding_3/MltF_N"/>
</dbReference>